<reference evidence="1" key="2">
    <citation type="submission" date="2020-08" db="EMBL/GenBank/DDBJ databases">
        <title>Plant Genome Project.</title>
        <authorList>
            <person name="Zhang R.-G."/>
        </authorList>
    </citation>
    <scope>NUCLEOTIDE SEQUENCE</scope>
    <source>
        <strain evidence="1">Huo1</strain>
        <tissue evidence="1">Leaf</tissue>
    </source>
</reference>
<dbReference type="EMBL" id="PNBA02000010">
    <property type="protein sequence ID" value="KAG6411084.1"/>
    <property type="molecule type" value="Genomic_DNA"/>
</dbReference>
<dbReference type="AlphaFoldDB" id="A0A8X8XEI7"/>
<name>A0A8X8XEI7_SALSN</name>
<evidence type="ECO:0000313" key="2">
    <source>
        <dbReference type="Proteomes" id="UP000298416"/>
    </source>
</evidence>
<dbReference type="Proteomes" id="UP000298416">
    <property type="component" value="Unassembled WGS sequence"/>
</dbReference>
<proteinExistence type="predicted"/>
<reference evidence="1" key="1">
    <citation type="submission" date="2018-01" db="EMBL/GenBank/DDBJ databases">
        <authorList>
            <person name="Mao J.F."/>
        </authorList>
    </citation>
    <scope>NUCLEOTIDE SEQUENCE</scope>
    <source>
        <strain evidence="1">Huo1</strain>
        <tissue evidence="1">Leaf</tissue>
    </source>
</reference>
<protein>
    <submittedName>
        <fullName evidence="1">Uncharacterized protein</fullName>
    </submittedName>
</protein>
<keyword evidence="2" id="KW-1185">Reference proteome</keyword>
<evidence type="ECO:0000313" key="1">
    <source>
        <dbReference type="EMBL" id="KAG6411084.1"/>
    </source>
</evidence>
<sequence length="81" mass="8727">MAAATPEGVVVANFAGDEIDRIHPLLRHLQLLISDSFENRSTSSSQIVVAATPEGFYGGLIAELSEARKVDVVAEVVREMM</sequence>
<comment type="caution">
    <text evidence="1">The sequence shown here is derived from an EMBL/GenBank/DDBJ whole genome shotgun (WGS) entry which is preliminary data.</text>
</comment>
<organism evidence="1">
    <name type="scientific">Salvia splendens</name>
    <name type="common">Scarlet sage</name>
    <dbReference type="NCBI Taxonomy" id="180675"/>
    <lineage>
        <taxon>Eukaryota</taxon>
        <taxon>Viridiplantae</taxon>
        <taxon>Streptophyta</taxon>
        <taxon>Embryophyta</taxon>
        <taxon>Tracheophyta</taxon>
        <taxon>Spermatophyta</taxon>
        <taxon>Magnoliopsida</taxon>
        <taxon>eudicotyledons</taxon>
        <taxon>Gunneridae</taxon>
        <taxon>Pentapetalae</taxon>
        <taxon>asterids</taxon>
        <taxon>lamiids</taxon>
        <taxon>Lamiales</taxon>
        <taxon>Lamiaceae</taxon>
        <taxon>Nepetoideae</taxon>
        <taxon>Mentheae</taxon>
        <taxon>Salviinae</taxon>
        <taxon>Salvia</taxon>
        <taxon>Salvia subgen. Calosphace</taxon>
        <taxon>core Calosphace</taxon>
    </lineage>
</organism>
<gene>
    <name evidence="1" type="ORF">SASPL_129158</name>
</gene>
<accession>A0A8X8XEI7</accession>